<evidence type="ECO:0000259" key="4">
    <source>
        <dbReference type="Pfam" id="PF03446"/>
    </source>
</evidence>
<dbReference type="AlphaFoldDB" id="A0A158DLW0"/>
<evidence type="ECO:0000256" key="2">
    <source>
        <dbReference type="ARBA" id="ARBA00023027"/>
    </source>
</evidence>
<feature type="domain" description="3-hydroxyisobutyrate dehydrogenase-like NAD-binding" evidence="5">
    <location>
        <begin position="178"/>
        <end position="293"/>
    </location>
</feature>
<keyword evidence="1" id="KW-0560">Oxidoreductase</keyword>
<organism evidence="6 7">
    <name type="scientific">Caballeronia catudaia</name>
    <dbReference type="NCBI Taxonomy" id="1777136"/>
    <lineage>
        <taxon>Bacteria</taxon>
        <taxon>Pseudomonadati</taxon>
        <taxon>Pseudomonadota</taxon>
        <taxon>Betaproteobacteria</taxon>
        <taxon>Burkholderiales</taxon>
        <taxon>Burkholderiaceae</taxon>
        <taxon>Caballeronia</taxon>
    </lineage>
</organism>
<dbReference type="GO" id="GO:0050661">
    <property type="term" value="F:NADP binding"/>
    <property type="evidence" value="ECO:0007669"/>
    <property type="project" value="InterPro"/>
</dbReference>
<dbReference type="SUPFAM" id="SSF48179">
    <property type="entry name" value="6-phosphogluconate dehydrogenase C-terminal domain-like"/>
    <property type="match status" value="1"/>
</dbReference>
<protein>
    <submittedName>
        <fullName evidence="6">3-hydroxyisobutyrate dehydrogenase</fullName>
    </submittedName>
</protein>
<evidence type="ECO:0000313" key="7">
    <source>
        <dbReference type="Proteomes" id="UP000054870"/>
    </source>
</evidence>
<dbReference type="PANTHER" id="PTHR43060:SF15">
    <property type="entry name" value="3-HYDROXYISOBUTYRATE DEHYDROGENASE-LIKE 1, MITOCHONDRIAL-RELATED"/>
    <property type="match status" value="1"/>
</dbReference>
<comment type="caution">
    <text evidence="6">The sequence shown here is derived from an EMBL/GenBank/DDBJ whole genome shotgun (WGS) entry which is preliminary data.</text>
</comment>
<gene>
    <name evidence="6" type="ORF">AWB75_06939</name>
</gene>
<dbReference type="InterPro" id="IPR036291">
    <property type="entry name" value="NAD(P)-bd_dom_sf"/>
</dbReference>
<dbReference type="GO" id="GO:0051287">
    <property type="term" value="F:NAD binding"/>
    <property type="evidence" value="ECO:0007669"/>
    <property type="project" value="InterPro"/>
</dbReference>
<keyword evidence="7" id="KW-1185">Reference proteome</keyword>
<dbReference type="InterPro" id="IPR008927">
    <property type="entry name" value="6-PGluconate_DH-like_C_sf"/>
</dbReference>
<dbReference type="Gene3D" id="3.40.50.720">
    <property type="entry name" value="NAD(P)-binding Rossmann-like Domain"/>
    <property type="match status" value="1"/>
</dbReference>
<dbReference type="InterPro" id="IPR006115">
    <property type="entry name" value="6PGDH_NADP-bd"/>
</dbReference>
<feature type="active site" evidence="3">
    <location>
        <position position="180"/>
    </location>
</feature>
<evidence type="ECO:0000256" key="3">
    <source>
        <dbReference type="PIRSR" id="PIRSR000103-1"/>
    </source>
</evidence>
<dbReference type="InterPro" id="IPR015815">
    <property type="entry name" value="HIBADH-related"/>
</dbReference>
<dbReference type="PANTHER" id="PTHR43060">
    <property type="entry name" value="3-HYDROXYISOBUTYRATE DEHYDROGENASE-LIKE 1, MITOCHONDRIAL-RELATED"/>
    <property type="match status" value="1"/>
</dbReference>
<dbReference type="InterPro" id="IPR013328">
    <property type="entry name" value="6PGD_dom2"/>
</dbReference>
<dbReference type="SUPFAM" id="SSF51735">
    <property type="entry name" value="NAD(P)-binding Rossmann-fold domains"/>
    <property type="match status" value="1"/>
</dbReference>
<feature type="domain" description="6-phosphogluconate dehydrogenase NADP-binding" evidence="4">
    <location>
        <begin position="12"/>
        <end position="169"/>
    </location>
</feature>
<dbReference type="Pfam" id="PF03446">
    <property type="entry name" value="NAD_binding_2"/>
    <property type="match status" value="1"/>
</dbReference>
<evidence type="ECO:0000256" key="1">
    <source>
        <dbReference type="ARBA" id="ARBA00023002"/>
    </source>
</evidence>
<evidence type="ECO:0000313" key="6">
    <source>
        <dbReference type="EMBL" id="SAK95631.1"/>
    </source>
</evidence>
<sequence>MTELAQLDPQSRIAWIGVGTMGRRLCSRAIAAGYRVTAFDTNPACLAEIVALGALPAYSVAEAIRNADIIVSTVPGDDALRAISIGEHGLLSNARQGAVFIDTSTVSPAVSAEVARAAESWQISYLRVAMSGTVTHAEQGTLMLMVSGMPAVYEHTRPLIDVFGSRQFFLGRAEEARYAKLVVNLLIAVTACGLGEALALGRRGGLDWSQMLDVIAASPVGSPMLHYKLPLLRTREFEPQMTTELLANDIGLILAAAKQNSVPVSLCSLSQQMFETRIAHGGAQEDYISVIKLFEWMAAINDEPALAPRHIADTDKSNP</sequence>
<keyword evidence="2" id="KW-0520">NAD</keyword>
<dbReference type="PIRSF" id="PIRSF000103">
    <property type="entry name" value="HIBADH"/>
    <property type="match status" value="1"/>
</dbReference>
<evidence type="ECO:0000259" key="5">
    <source>
        <dbReference type="Pfam" id="PF14833"/>
    </source>
</evidence>
<dbReference type="GO" id="GO:0016491">
    <property type="term" value="F:oxidoreductase activity"/>
    <property type="evidence" value="ECO:0007669"/>
    <property type="project" value="UniProtKB-KW"/>
</dbReference>
<proteinExistence type="predicted"/>
<dbReference type="Gene3D" id="1.10.1040.10">
    <property type="entry name" value="N-(1-d-carboxylethyl)-l-norvaline Dehydrogenase, domain 2"/>
    <property type="match status" value="1"/>
</dbReference>
<dbReference type="OrthoDB" id="9777604at2"/>
<dbReference type="Proteomes" id="UP000054870">
    <property type="component" value="Unassembled WGS sequence"/>
</dbReference>
<dbReference type="InterPro" id="IPR029154">
    <property type="entry name" value="HIBADH-like_NADP-bd"/>
</dbReference>
<dbReference type="Pfam" id="PF14833">
    <property type="entry name" value="NAD_binding_11"/>
    <property type="match status" value="1"/>
</dbReference>
<accession>A0A158DLW0</accession>
<name>A0A158DLW0_9BURK</name>
<reference evidence="6" key="1">
    <citation type="submission" date="2016-01" db="EMBL/GenBank/DDBJ databases">
        <authorList>
            <person name="Peeters C."/>
        </authorList>
    </citation>
    <scope>NUCLEOTIDE SEQUENCE [LARGE SCALE GENOMIC DNA]</scope>
    <source>
        <strain evidence="6">LMG 29318</strain>
    </source>
</reference>
<dbReference type="RefSeq" id="WP_061128520.1">
    <property type="nucleotide sequence ID" value="NZ_FCOF02000080.1"/>
</dbReference>
<dbReference type="EMBL" id="FCOF02000080">
    <property type="protein sequence ID" value="SAK95631.1"/>
    <property type="molecule type" value="Genomic_DNA"/>
</dbReference>